<dbReference type="GO" id="GO:0009295">
    <property type="term" value="C:nucleoid"/>
    <property type="evidence" value="ECO:0007669"/>
    <property type="project" value="InterPro"/>
</dbReference>
<accession>A0A369LK73</accession>
<gene>
    <name evidence="1" type="ORF">C1881_05075</name>
</gene>
<dbReference type="InterPro" id="IPR007358">
    <property type="entry name" value="Nucleoid_associated_NdpA"/>
</dbReference>
<name>A0A369LK73_9ACTN</name>
<dbReference type="Proteomes" id="UP000253975">
    <property type="component" value="Unassembled WGS sequence"/>
</dbReference>
<sequence>MRVNHAILHVCDFESCVNVFSEEELDLSDRKVKSYVGKTCRKALSSVENRRGEFEPDSSFEGEVRDYFANQVDFVSLSRQCAQFIAEELGHMESPESCDVLVADFEDDAPKVSADTPEEDQEAAYEAQGKRYFVVALLNSRPAFMHEVGGGELGTRVDIARHHAILPNPSQKISSYALVESKTLEVLFCDKEREISGEKRLLLPEGLLQCSSEASSKEVVDTVTRIVEEVAQEFGANTAVAASKAKAYVNENADDSAYLAPWDMAEEVFDDEPMQKRFEEAVAAENLPDKVPMEKKAAQRLARNHKIRTDTGIEITFPTEYSHNPDFIEFASMPNGMISIELKNIGNIENR</sequence>
<evidence type="ECO:0008006" key="3">
    <source>
        <dbReference type="Google" id="ProtNLM"/>
    </source>
</evidence>
<proteinExistence type="predicted"/>
<dbReference type="EMBL" id="PPTO01000006">
    <property type="protein sequence ID" value="RDB59079.1"/>
    <property type="molecule type" value="Genomic_DNA"/>
</dbReference>
<dbReference type="AlphaFoldDB" id="A0A369LK73"/>
<comment type="caution">
    <text evidence="1">The sequence shown here is derived from an EMBL/GenBank/DDBJ whole genome shotgun (WGS) entry which is preliminary data.</text>
</comment>
<organism evidence="1 2">
    <name type="scientific">Slackia isoflavoniconvertens</name>
    <dbReference type="NCBI Taxonomy" id="572010"/>
    <lineage>
        <taxon>Bacteria</taxon>
        <taxon>Bacillati</taxon>
        <taxon>Actinomycetota</taxon>
        <taxon>Coriobacteriia</taxon>
        <taxon>Eggerthellales</taxon>
        <taxon>Eggerthellaceae</taxon>
        <taxon>Slackia</taxon>
    </lineage>
</organism>
<evidence type="ECO:0000313" key="2">
    <source>
        <dbReference type="Proteomes" id="UP000253975"/>
    </source>
</evidence>
<dbReference type="Pfam" id="PF04245">
    <property type="entry name" value="NA37"/>
    <property type="match status" value="1"/>
</dbReference>
<reference evidence="1 2" key="1">
    <citation type="journal article" date="2018" name="Elife">
        <title>Discovery and characterization of a prevalent human gut bacterial enzyme sufficient for the inactivation of a family of plant toxins.</title>
        <authorList>
            <person name="Koppel N."/>
            <person name="Bisanz J.E."/>
            <person name="Pandelia M.E."/>
            <person name="Turnbaugh P.J."/>
            <person name="Balskus E.P."/>
        </authorList>
    </citation>
    <scope>NUCLEOTIDE SEQUENCE [LARGE SCALE GENOMIC DNA]</scope>
    <source>
        <strain evidence="1 2">OB21 GAM31</strain>
    </source>
</reference>
<evidence type="ECO:0000313" key="1">
    <source>
        <dbReference type="EMBL" id="RDB59079.1"/>
    </source>
</evidence>
<protein>
    <recommendedName>
        <fullName evidence="3">Nucleoid-associated protein</fullName>
    </recommendedName>
</protein>